<comment type="caution">
    <text evidence="3">The sequence shown here is derived from an EMBL/GenBank/DDBJ whole genome shotgun (WGS) entry which is preliminary data.</text>
</comment>
<keyword evidence="4" id="KW-1185">Reference proteome</keyword>
<dbReference type="Gene3D" id="3.40.30.10">
    <property type="entry name" value="Glutaredoxin"/>
    <property type="match status" value="1"/>
</dbReference>
<evidence type="ECO:0000259" key="2">
    <source>
        <dbReference type="PROSITE" id="PS51352"/>
    </source>
</evidence>
<evidence type="ECO:0000256" key="1">
    <source>
        <dbReference type="SAM" id="SignalP"/>
    </source>
</evidence>
<dbReference type="CDD" id="cd02966">
    <property type="entry name" value="TlpA_like_family"/>
    <property type="match status" value="1"/>
</dbReference>
<accession>A0ABU1BNX6</accession>
<proteinExistence type="predicted"/>
<dbReference type="Pfam" id="PF08534">
    <property type="entry name" value="Redoxin"/>
    <property type="match status" value="1"/>
</dbReference>
<dbReference type="PANTHER" id="PTHR42852:SF13">
    <property type="entry name" value="PROTEIN DIPZ"/>
    <property type="match status" value="1"/>
</dbReference>
<dbReference type="InterPro" id="IPR036249">
    <property type="entry name" value="Thioredoxin-like_sf"/>
</dbReference>
<sequence>MNRVLLHSLICLLVLFQGIAHAADVQVGQRLTLPAITVMDGKQIKPGDLRNKVIVLSYFSTTCPFCMNEAPKLQALQESSSADLVVIGVDINHADPEQESKVMKWRDRFRLTHPITIDYKRIESALGKPKGIPSHYIIDKNGVLKQIELGEMHDEDFEDIARFARKK</sequence>
<dbReference type="InterPro" id="IPR013766">
    <property type="entry name" value="Thioredoxin_domain"/>
</dbReference>
<keyword evidence="1" id="KW-0732">Signal</keyword>
<evidence type="ECO:0000313" key="3">
    <source>
        <dbReference type="EMBL" id="MDQ9170146.1"/>
    </source>
</evidence>
<reference evidence="3 4" key="1">
    <citation type="submission" date="2023-08" db="EMBL/GenBank/DDBJ databases">
        <title>Oxalobacteraceae gen .nov., isolated from river sludge outside the plant.</title>
        <authorList>
            <person name="Zhao S.Y."/>
        </authorList>
    </citation>
    <scope>NUCLEOTIDE SEQUENCE [LARGE SCALE GENOMIC DNA]</scope>
    <source>
        <strain evidence="3 4">R-40</strain>
    </source>
</reference>
<feature type="chain" id="PRO_5046352975" evidence="1">
    <location>
        <begin position="23"/>
        <end position="167"/>
    </location>
</feature>
<dbReference type="InterPro" id="IPR050553">
    <property type="entry name" value="Thioredoxin_ResA/DsbE_sf"/>
</dbReference>
<dbReference type="RefSeq" id="WP_338436080.1">
    <property type="nucleotide sequence ID" value="NZ_JAUYVH010000003.1"/>
</dbReference>
<dbReference type="PROSITE" id="PS51352">
    <property type="entry name" value="THIOREDOXIN_2"/>
    <property type="match status" value="1"/>
</dbReference>
<name>A0ABU1BNX6_9BURK</name>
<protein>
    <submittedName>
        <fullName evidence="3">TlpA disulfide reductase family protein</fullName>
    </submittedName>
</protein>
<dbReference type="InterPro" id="IPR013740">
    <property type="entry name" value="Redoxin"/>
</dbReference>
<dbReference type="Proteomes" id="UP001225596">
    <property type="component" value="Unassembled WGS sequence"/>
</dbReference>
<gene>
    <name evidence="3" type="ORF">Q8A64_06925</name>
</gene>
<feature type="signal peptide" evidence="1">
    <location>
        <begin position="1"/>
        <end position="22"/>
    </location>
</feature>
<dbReference type="SUPFAM" id="SSF52833">
    <property type="entry name" value="Thioredoxin-like"/>
    <property type="match status" value="1"/>
</dbReference>
<organism evidence="3 4">
    <name type="scientific">Keguizhuia sedimenti</name>
    <dbReference type="NCBI Taxonomy" id="3064264"/>
    <lineage>
        <taxon>Bacteria</taxon>
        <taxon>Pseudomonadati</taxon>
        <taxon>Pseudomonadota</taxon>
        <taxon>Betaproteobacteria</taxon>
        <taxon>Burkholderiales</taxon>
        <taxon>Oxalobacteraceae</taxon>
        <taxon>Keguizhuia</taxon>
    </lineage>
</organism>
<dbReference type="EMBL" id="JAUYVH010000003">
    <property type="protein sequence ID" value="MDQ9170146.1"/>
    <property type="molecule type" value="Genomic_DNA"/>
</dbReference>
<feature type="domain" description="Thioredoxin" evidence="2">
    <location>
        <begin position="25"/>
        <end position="166"/>
    </location>
</feature>
<evidence type="ECO:0000313" key="4">
    <source>
        <dbReference type="Proteomes" id="UP001225596"/>
    </source>
</evidence>
<dbReference type="PANTHER" id="PTHR42852">
    <property type="entry name" value="THIOL:DISULFIDE INTERCHANGE PROTEIN DSBE"/>
    <property type="match status" value="1"/>
</dbReference>